<organism evidence="1 2">
    <name type="scientific">Qipengyuania aquimaris</name>
    <dbReference type="NCBI Taxonomy" id="255984"/>
    <lineage>
        <taxon>Bacteria</taxon>
        <taxon>Pseudomonadati</taxon>
        <taxon>Pseudomonadota</taxon>
        <taxon>Alphaproteobacteria</taxon>
        <taxon>Sphingomonadales</taxon>
        <taxon>Erythrobacteraceae</taxon>
        <taxon>Qipengyuania</taxon>
    </lineage>
</organism>
<sequence length="177" mass="19136">MTTTIKVNVMGFNLKWQSGQGKEYYTGDFIFQQVSPSGPVLMTEDGSLNLNALDISDDVDIVYRWKSPFVAIDGVLYPAAFSLIAEDNFWVLPGNAKPNKANVPQPGGQFTVTFDAPDELRVSDKNSDAGDYTYCLALKVGIDVDGSGNPAWLIADPKITNRGSTRLLALESAGSAH</sequence>
<evidence type="ECO:0000313" key="2">
    <source>
        <dbReference type="Proteomes" id="UP000824927"/>
    </source>
</evidence>
<name>A0A9Q3S2R4_9SPHN</name>
<dbReference type="Proteomes" id="UP000824927">
    <property type="component" value="Unassembled WGS sequence"/>
</dbReference>
<accession>A0A9Q3S2R4</accession>
<protein>
    <submittedName>
        <fullName evidence="1">Uncharacterized protein</fullName>
    </submittedName>
</protein>
<gene>
    <name evidence="1" type="ORF">KUV31_11310</name>
</gene>
<dbReference type="RefSeq" id="WP_221427118.1">
    <property type="nucleotide sequence ID" value="NZ_JAHVKP010000001.1"/>
</dbReference>
<evidence type="ECO:0000313" key="1">
    <source>
        <dbReference type="EMBL" id="MBY6218927.1"/>
    </source>
</evidence>
<comment type="caution">
    <text evidence="1">The sequence shown here is derived from an EMBL/GenBank/DDBJ whole genome shotgun (WGS) entry which is preliminary data.</text>
</comment>
<dbReference type="AlphaFoldDB" id="A0A9Q3S2R4"/>
<dbReference type="EMBL" id="JAHVKP010000001">
    <property type="protein sequence ID" value="MBY6218927.1"/>
    <property type="molecule type" value="Genomic_DNA"/>
</dbReference>
<proteinExistence type="predicted"/>
<reference evidence="1" key="1">
    <citation type="submission" date="2021-06" db="EMBL/GenBank/DDBJ databases">
        <title>50 bacteria genomes isolated from Dapeng, Shenzhen, China.</title>
        <authorList>
            <person name="Zheng W."/>
            <person name="Yu S."/>
            <person name="Huang Y."/>
        </authorList>
    </citation>
    <scope>NUCLEOTIDE SEQUENCE</scope>
    <source>
        <strain evidence="1">DP4N28-2</strain>
    </source>
</reference>